<dbReference type="SUPFAM" id="SSF51556">
    <property type="entry name" value="Metallo-dependent hydrolases"/>
    <property type="match status" value="1"/>
</dbReference>
<keyword evidence="3" id="KW-1185">Reference proteome</keyword>
<dbReference type="OrthoDB" id="9782972at2"/>
<evidence type="ECO:0000313" key="3">
    <source>
        <dbReference type="Proteomes" id="UP000260351"/>
    </source>
</evidence>
<dbReference type="InterPro" id="IPR011059">
    <property type="entry name" value="Metal-dep_hydrolase_composite"/>
</dbReference>
<reference evidence="2 3" key="1">
    <citation type="submission" date="2018-08" db="EMBL/GenBank/DDBJ databases">
        <title>Wenzhouxiangella salilacus sp. nov., a novel bacterium isolated from a saline lake in Xinjiang Province, China.</title>
        <authorList>
            <person name="Han S."/>
        </authorList>
    </citation>
    <scope>NUCLEOTIDE SEQUENCE [LARGE SCALE GENOMIC DNA]</scope>
    <source>
        <strain evidence="2 3">XDB06</strain>
    </source>
</reference>
<feature type="domain" description="Amidohydrolase-related" evidence="1">
    <location>
        <begin position="80"/>
        <end position="416"/>
    </location>
</feature>
<evidence type="ECO:0000259" key="1">
    <source>
        <dbReference type="Pfam" id="PF01979"/>
    </source>
</evidence>
<dbReference type="Gene3D" id="3.40.50.10910">
    <property type="entry name" value="Amidohydrolase"/>
    <property type="match status" value="1"/>
</dbReference>
<protein>
    <submittedName>
        <fullName evidence="2">Amidohydrolase family protein</fullName>
    </submittedName>
</protein>
<dbReference type="InterPro" id="IPR032466">
    <property type="entry name" value="Metal_Hydrolase"/>
</dbReference>
<evidence type="ECO:0000313" key="2">
    <source>
        <dbReference type="EMBL" id="RFF30690.1"/>
    </source>
</evidence>
<dbReference type="InterPro" id="IPR051781">
    <property type="entry name" value="Metallo-dep_Hydrolase"/>
</dbReference>
<dbReference type="EMBL" id="QUZK01000033">
    <property type="protein sequence ID" value="RFF30690.1"/>
    <property type="molecule type" value="Genomic_DNA"/>
</dbReference>
<dbReference type="PANTHER" id="PTHR43135:SF3">
    <property type="entry name" value="ALPHA-D-RIBOSE 1-METHYLPHOSPHONATE 5-TRIPHOSPHATE DIPHOSPHATASE"/>
    <property type="match status" value="1"/>
</dbReference>
<dbReference type="Gene3D" id="2.30.40.10">
    <property type="entry name" value="Urease, subunit C, domain 1"/>
    <property type="match status" value="1"/>
</dbReference>
<accession>A0A3E1K971</accession>
<dbReference type="Gene3D" id="3.30.110.90">
    <property type="entry name" value="Amidohydrolase"/>
    <property type="match status" value="1"/>
</dbReference>
<keyword evidence="2" id="KW-0378">Hydrolase</keyword>
<dbReference type="AlphaFoldDB" id="A0A3E1K971"/>
<dbReference type="Proteomes" id="UP000260351">
    <property type="component" value="Unassembled WGS sequence"/>
</dbReference>
<comment type="caution">
    <text evidence="2">The sequence shown here is derived from an EMBL/GenBank/DDBJ whole genome shotgun (WGS) entry which is preliminary data.</text>
</comment>
<dbReference type="InterPro" id="IPR006680">
    <property type="entry name" value="Amidohydro-rel"/>
</dbReference>
<name>A0A3E1K971_9GAMM</name>
<dbReference type="PANTHER" id="PTHR43135">
    <property type="entry name" value="ALPHA-D-RIBOSE 1-METHYLPHOSPHONATE 5-TRIPHOSPHATE DIPHOSPHATASE"/>
    <property type="match status" value="1"/>
</dbReference>
<dbReference type="GO" id="GO:0016810">
    <property type="term" value="F:hydrolase activity, acting on carbon-nitrogen (but not peptide) bonds"/>
    <property type="evidence" value="ECO:0007669"/>
    <property type="project" value="InterPro"/>
</dbReference>
<dbReference type="Gene3D" id="1.20.58.520">
    <property type="entry name" value="Amidohydrolase"/>
    <property type="match status" value="1"/>
</dbReference>
<dbReference type="SUPFAM" id="SSF51338">
    <property type="entry name" value="Composite domain of metallo-dependent hydrolases"/>
    <property type="match status" value="1"/>
</dbReference>
<gene>
    <name evidence="2" type="ORF">DZC52_07090</name>
</gene>
<dbReference type="RefSeq" id="WP_116650431.1">
    <property type="nucleotide sequence ID" value="NZ_QUZK01000033.1"/>
</dbReference>
<sequence length="424" mass="44844">MRSLYGIIAIVLAAIATLLLLPGPVDGKRGMTAFTDVRVFDGERMIEQATLLISDGRIAGIGPQVTVPEDATVVEGRGRTVLPGLIDAHVHAYGNARSDALRMGVTTLLDMFRAPTDQPLIINQRESLQPTDQADLFSAGYLATAEGGHGTQYGLPVPVPESPETAEAWVEQRLEEGSDYIKIIIEDGSTWGRPLPTLDAAMVEALVEAAHANDVLAVAHASTQSAAKMAVRAGVDGLVHLFADQPVDDEFIEMASEAGIWIVPTTPVLAASHGQSVPDWLTNGDHAEGRISPQQQTMLAQSFPGSGMRSARWPVVFDNIRKLHEAGVPLLAGSDAGNPGTAHGPSLHHELALLVEAGLTPAEALRSATGLPAREFGLEGRGCLKPGCRADLVVVDGNPLEDIRHTARIAAVWKNGFPPGDSVE</sequence>
<proteinExistence type="predicted"/>
<dbReference type="Pfam" id="PF01979">
    <property type="entry name" value="Amidohydro_1"/>
    <property type="match status" value="1"/>
</dbReference>
<organism evidence="2 3">
    <name type="scientific">Wenzhouxiangella sediminis</name>
    <dbReference type="NCBI Taxonomy" id="1792836"/>
    <lineage>
        <taxon>Bacteria</taxon>
        <taxon>Pseudomonadati</taxon>
        <taxon>Pseudomonadota</taxon>
        <taxon>Gammaproteobacteria</taxon>
        <taxon>Chromatiales</taxon>
        <taxon>Wenzhouxiangellaceae</taxon>
        <taxon>Wenzhouxiangella</taxon>
    </lineage>
</organism>